<feature type="domain" description="4Fe-4S ferredoxin-type" evidence="10">
    <location>
        <begin position="38"/>
        <end position="68"/>
    </location>
</feature>
<evidence type="ECO:0000256" key="1">
    <source>
        <dbReference type="ARBA" id="ARBA00001966"/>
    </source>
</evidence>
<dbReference type="InterPro" id="IPR017900">
    <property type="entry name" value="4Fe4S_Fe_S_CS"/>
</dbReference>
<dbReference type="RefSeq" id="WP_008814000.1">
    <property type="nucleotide sequence ID" value="NZ_CALECD010000091.1"/>
</dbReference>
<dbReference type="PANTHER" id="PTHR43545:SF1">
    <property type="entry name" value="HYDROGENASE-2 OPERON PROTEIN HYBA"/>
    <property type="match status" value="1"/>
</dbReference>
<dbReference type="Pfam" id="PF13247">
    <property type="entry name" value="Fer4_11"/>
    <property type="match status" value="1"/>
</dbReference>
<keyword evidence="4" id="KW-0479">Metal-binding</keyword>
<evidence type="ECO:0000256" key="5">
    <source>
        <dbReference type="ARBA" id="ARBA00022729"/>
    </source>
</evidence>
<keyword evidence="5 9" id="KW-0732">Signal</keyword>
<dbReference type="GO" id="GO:0051539">
    <property type="term" value="F:4 iron, 4 sulfur cluster binding"/>
    <property type="evidence" value="ECO:0007669"/>
    <property type="project" value="UniProtKB-KW"/>
</dbReference>
<dbReference type="InterPro" id="IPR051555">
    <property type="entry name" value="FDH_Electron_Transfer_Unit"/>
</dbReference>
<feature type="domain" description="4Fe-4S ferredoxin-type" evidence="10">
    <location>
        <begin position="136"/>
        <end position="165"/>
    </location>
</feature>
<keyword evidence="6" id="KW-0677">Repeat</keyword>
<gene>
    <name evidence="11" type="ORF">CJD50_05760</name>
</gene>
<protein>
    <submittedName>
        <fullName evidence="11">Hydrogenase 2 protein HybA</fullName>
    </submittedName>
</protein>
<keyword evidence="3" id="KW-0004">4Fe-4S</keyword>
<evidence type="ECO:0000256" key="7">
    <source>
        <dbReference type="ARBA" id="ARBA00023004"/>
    </source>
</evidence>
<dbReference type="CDD" id="cd10561">
    <property type="entry name" value="HybA_like"/>
    <property type="match status" value="1"/>
</dbReference>
<feature type="chain" id="PRO_5030043163" evidence="9">
    <location>
        <begin position="28"/>
        <end position="326"/>
    </location>
</feature>
<dbReference type="NCBIfam" id="NF008134">
    <property type="entry name" value="PRK10882.1"/>
    <property type="match status" value="1"/>
</dbReference>
<feature type="signal peptide" evidence="9">
    <location>
        <begin position="1"/>
        <end position="27"/>
    </location>
</feature>
<dbReference type="Proteomes" id="UP000218796">
    <property type="component" value="Unassembled WGS sequence"/>
</dbReference>
<comment type="caution">
    <text evidence="11">The sequence shown here is derived from an EMBL/GenBank/DDBJ whole genome shotgun (WGS) entry which is preliminary data.</text>
</comment>
<sequence>MNRRNFIKFASAGALAAGTVTSGTAHAVENKPPIPGAVGMLYDSTLCVGCQACVAECQRLNKNQINPNGPQTWSDNDKLTPYTNNIIQVWSDGSGVNKDQVENGYAYIKKQCMHCVDANCVSVCPVQALRKDPKTGIVHYDPDVCTGCRYCMVGCPFDVPKYDYHNPFGEIHKCQLCDQKGLERITKGQLPGCVEVCPTGAVIFGTREDLLAEAKKRLAAKPGMEYAYPRQTLTGGDNYLHPLANYQPYVYGEKEGGGTQVLVLAGVPYENLGMPKLAELSTGARSEHIQHTVYKGMILPLVVLTGLSVLIRRNTKNHHDGDDDNE</sequence>
<dbReference type="GO" id="GO:0030313">
    <property type="term" value="C:cell envelope"/>
    <property type="evidence" value="ECO:0007669"/>
    <property type="project" value="UniProtKB-SubCell"/>
</dbReference>
<evidence type="ECO:0000256" key="3">
    <source>
        <dbReference type="ARBA" id="ARBA00022485"/>
    </source>
</evidence>
<evidence type="ECO:0000256" key="9">
    <source>
        <dbReference type="SAM" id="SignalP"/>
    </source>
</evidence>
<evidence type="ECO:0000256" key="2">
    <source>
        <dbReference type="ARBA" id="ARBA00004196"/>
    </source>
</evidence>
<dbReference type="PANTHER" id="PTHR43545">
    <property type="entry name" value="FORMATE DEHYDROGENASE, NITRATE-INDUCIBLE, IRON-SULFUR SUBUNIT"/>
    <property type="match status" value="1"/>
</dbReference>
<dbReference type="GO" id="GO:0046872">
    <property type="term" value="F:metal ion binding"/>
    <property type="evidence" value="ECO:0007669"/>
    <property type="project" value="UniProtKB-KW"/>
</dbReference>
<name>A0A2A2MEV5_9GAMM</name>
<dbReference type="InterPro" id="IPR019546">
    <property type="entry name" value="TAT_signal_bac_arc"/>
</dbReference>
<dbReference type="PROSITE" id="PS00198">
    <property type="entry name" value="4FE4S_FER_1"/>
    <property type="match status" value="1"/>
</dbReference>
<dbReference type="EMBL" id="NQMS01000002">
    <property type="protein sequence ID" value="PAV97167.1"/>
    <property type="molecule type" value="Genomic_DNA"/>
</dbReference>
<evidence type="ECO:0000256" key="4">
    <source>
        <dbReference type="ARBA" id="ARBA00022723"/>
    </source>
</evidence>
<evidence type="ECO:0000313" key="12">
    <source>
        <dbReference type="Proteomes" id="UP000218796"/>
    </source>
</evidence>
<dbReference type="OrthoDB" id="9779457at2"/>
<feature type="domain" description="4Fe-4S ferredoxin-type" evidence="10">
    <location>
        <begin position="103"/>
        <end position="134"/>
    </location>
</feature>
<comment type="subcellular location">
    <subcellularLocation>
        <location evidence="2">Cell envelope</location>
    </subcellularLocation>
</comment>
<dbReference type="PROSITE" id="PS51379">
    <property type="entry name" value="4FE4S_FER_2"/>
    <property type="match status" value="3"/>
</dbReference>
<evidence type="ECO:0000256" key="6">
    <source>
        <dbReference type="ARBA" id="ARBA00022737"/>
    </source>
</evidence>
<dbReference type="PROSITE" id="PS51318">
    <property type="entry name" value="TAT"/>
    <property type="match status" value="1"/>
</dbReference>
<keyword evidence="12" id="KW-1185">Reference proteome</keyword>
<dbReference type="SUPFAM" id="SSF54862">
    <property type="entry name" value="4Fe-4S ferredoxins"/>
    <property type="match status" value="1"/>
</dbReference>
<dbReference type="InterPro" id="IPR006311">
    <property type="entry name" value="TAT_signal"/>
</dbReference>
<reference evidence="11 12" key="1">
    <citation type="submission" date="2017-08" db="EMBL/GenBank/DDBJ databases">
        <title>Draft Genome Sequence of Hafnia alvei CITHA-6 Isolated from Raw Bovine Milk.</title>
        <authorList>
            <person name="Culligan E.P."/>
            <person name="Mcsweeney A."/>
            <person name="O'Doherty C."/>
            <person name="Gleeson E."/>
            <person name="O'Riordan D."/>
            <person name="Sleator R.D."/>
        </authorList>
    </citation>
    <scope>NUCLEOTIDE SEQUENCE [LARGE SCALE GENOMIC DNA]</scope>
    <source>
        <strain evidence="11 12">CITHA-6</strain>
    </source>
</reference>
<evidence type="ECO:0000313" key="11">
    <source>
        <dbReference type="EMBL" id="PAV97167.1"/>
    </source>
</evidence>
<dbReference type="Gene3D" id="3.30.70.20">
    <property type="match status" value="2"/>
</dbReference>
<proteinExistence type="predicted"/>
<evidence type="ECO:0000256" key="8">
    <source>
        <dbReference type="ARBA" id="ARBA00023014"/>
    </source>
</evidence>
<dbReference type="InterPro" id="IPR017896">
    <property type="entry name" value="4Fe4S_Fe-S-bd"/>
</dbReference>
<comment type="cofactor">
    <cofactor evidence="1">
        <name>[4Fe-4S] cluster</name>
        <dbReference type="ChEBI" id="CHEBI:49883"/>
    </cofactor>
</comment>
<keyword evidence="7" id="KW-0408">Iron</keyword>
<keyword evidence="8" id="KW-0411">Iron-sulfur</keyword>
<dbReference type="AlphaFoldDB" id="A0A2A2MEV5"/>
<accession>A0A2A2MEV5</accession>
<organism evidence="11 12">
    <name type="scientific">Hafnia paralvei</name>
    <dbReference type="NCBI Taxonomy" id="546367"/>
    <lineage>
        <taxon>Bacteria</taxon>
        <taxon>Pseudomonadati</taxon>
        <taxon>Pseudomonadota</taxon>
        <taxon>Gammaproteobacteria</taxon>
        <taxon>Enterobacterales</taxon>
        <taxon>Hafniaceae</taxon>
        <taxon>Hafnia</taxon>
    </lineage>
</organism>
<evidence type="ECO:0000259" key="10">
    <source>
        <dbReference type="PROSITE" id="PS51379"/>
    </source>
</evidence>
<dbReference type="NCBIfam" id="TIGR01409">
    <property type="entry name" value="TAT_signal_seq"/>
    <property type="match status" value="1"/>
</dbReference>